<comment type="similarity">
    <text evidence="1 4">Belongs to the pyrroline-5-carboxylate reductase family.</text>
</comment>
<dbReference type="SUPFAM" id="SSF51735">
    <property type="entry name" value="NAD(P)-binding Rossmann-fold domains"/>
    <property type="match status" value="1"/>
</dbReference>
<dbReference type="SUPFAM" id="SSF48179">
    <property type="entry name" value="6-phosphogluconate dehydrogenase C-terminal domain-like"/>
    <property type="match status" value="1"/>
</dbReference>
<reference evidence="9" key="1">
    <citation type="submission" date="2016-04" db="EMBL/GenBank/DDBJ databases">
        <authorList>
            <person name="Tagini F."/>
        </authorList>
    </citation>
    <scope>NUCLEOTIDE SEQUENCE [LARGE SCALE GENOMIC DNA]</scope>
    <source>
        <strain evidence="9">CHUV0807</strain>
    </source>
</reference>
<keyword evidence="2 4" id="KW-0521">NADP</keyword>
<dbReference type="InterPro" id="IPR000304">
    <property type="entry name" value="Pyrroline-COOH_reductase"/>
</dbReference>
<dbReference type="PANTHER" id="PTHR11645:SF0">
    <property type="entry name" value="PYRROLINE-5-CARBOXYLATE REDUCTASE 3"/>
    <property type="match status" value="1"/>
</dbReference>
<dbReference type="InterPro" id="IPR028939">
    <property type="entry name" value="P5C_Rdtase_cat_N"/>
</dbReference>
<dbReference type="HAMAP" id="MF_01925">
    <property type="entry name" value="P5C_reductase"/>
    <property type="match status" value="1"/>
</dbReference>
<gene>
    <name evidence="4" type="primary">proC</name>
    <name evidence="8" type="ORF">CHUV0807_2321</name>
</gene>
<comment type="pathway">
    <text evidence="4">Amino-acid biosynthesis; L-proline biosynthesis; L-proline from L-glutamate 5-semialdehyde: step 1/1.</text>
</comment>
<dbReference type="InterPro" id="IPR008927">
    <property type="entry name" value="6-PGluconate_DH-like_C_sf"/>
</dbReference>
<dbReference type="Proteomes" id="UP000190837">
    <property type="component" value="Unassembled WGS sequence"/>
</dbReference>
<dbReference type="AlphaFoldDB" id="A0A1C3H6V1"/>
<dbReference type="Gene3D" id="3.40.50.720">
    <property type="entry name" value="NAD(P)-binding Rossmann-like Domain"/>
    <property type="match status" value="1"/>
</dbReference>
<evidence type="ECO:0000256" key="2">
    <source>
        <dbReference type="ARBA" id="ARBA00022857"/>
    </source>
</evidence>
<dbReference type="GO" id="GO:0004735">
    <property type="term" value="F:pyrroline-5-carboxylate reductase activity"/>
    <property type="evidence" value="ECO:0007669"/>
    <property type="project" value="UniProtKB-UniRule"/>
</dbReference>
<evidence type="ECO:0000259" key="6">
    <source>
        <dbReference type="Pfam" id="PF03807"/>
    </source>
</evidence>
<dbReference type="PANTHER" id="PTHR11645">
    <property type="entry name" value="PYRROLINE-5-CARBOXYLATE REDUCTASE"/>
    <property type="match status" value="1"/>
</dbReference>
<comment type="catalytic activity">
    <reaction evidence="4">
        <text>L-proline + NAD(+) = (S)-1-pyrroline-5-carboxylate + NADH + 2 H(+)</text>
        <dbReference type="Rhea" id="RHEA:14105"/>
        <dbReference type="ChEBI" id="CHEBI:15378"/>
        <dbReference type="ChEBI" id="CHEBI:17388"/>
        <dbReference type="ChEBI" id="CHEBI:57540"/>
        <dbReference type="ChEBI" id="CHEBI:57945"/>
        <dbReference type="ChEBI" id="CHEBI:60039"/>
        <dbReference type="EC" id="1.5.1.2"/>
    </reaction>
</comment>
<dbReference type="NCBIfam" id="TIGR00112">
    <property type="entry name" value="proC"/>
    <property type="match status" value="1"/>
</dbReference>
<feature type="domain" description="Pyrroline-5-carboxylate reductase catalytic N-terminal" evidence="6">
    <location>
        <begin position="59"/>
        <end position="156"/>
    </location>
</feature>
<keyword evidence="4" id="KW-0641">Proline biosynthesis</keyword>
<evidence type="ECO:0000256" key="1">
    <source>
        <dbReference type="ARBA" id="ARBA00005525"/>
    </source>
</evidence>
<dbReference type="Pfam" id="PF03807">
    <property type="entry name" value="F420_oxidored"/>
    <property type="match status" value="1"/>
</dbReference>
<evidence type="ECO:0000259" key="7">
    <source>
        <dbReference type="Pfam" id="PF14748"/>
    </source>
</evidence>
<dbReference type="InterPro" id="IPR029036">
    <property type="entry name" value="P5CR_dimer"/>
</dbReference>
<dbReference type="Gene3D" id="1.10.3730.10">
    <property type="entry name" value="ProC C-terminal domain-like"/>
    <property type="match status" value="1"/>
</dbReference>
<dbReference type="UniPathway" id="UPA00098">
    <property type="reaction ID" value="UER00361"/>
</dbReference>
<sequence>MLIAHNNILFLSLKKIKKCILPKNGGKQSQTSRPPAANMIRFARFSPRKTQGHPPMTTTIGFLGAGHMGAAIISGLLADQENGFTGKQIHATCRTPASAAALKQIHGINAHTDNRQLVKDCDYLILGVKPTQMKAVLDELATYDLDDKILITLAAGIRIEHYRRILGDDAVIIRAMPNIAASHQASLTGVYSDSELDPEEEALINTIFSAIGETAWLDDETQIDGITALSGSGIAYFFRLMQAMLDAGERYGFERDELYDIITWTAVGAGTLALDNNATPPEFADYCKQIAVPGGTTEAALDIFNHANLDRIVDDAMAAVAARSRAIADELTRDW</sequence>
<evidence type="ECO:0000313" key="8">
    <source>
        <dbReference type="EMBL" id="SAM71427.1"/>
    </source>
</evidence>
<evidence type="ECO:0000256" key="4">
    <source>
        <dbReference type="HAMAP-Rule" id="MF_01925"/>
    </source>
</evidence>
<accession>A0A1C3H6V1</accession>
<comment type="subcellular location">
    <subcellularLocation>
        <location evidence="4">Cytoplasm</location>
    </subcellularLocation>
</comment>
<keyword evidence="4" id="KW-0028">Amino-acid biosynthesis</keyword>
<evidence type="ECO:0000313" key="9">
    <source>
        <dbReference type="Proteomes" id="UP000190837"/>
    </source>
</evidence>
<keyword evidence="3 4" id="KW-0560">Oxidoreductase</keyword>
<protein>
    <recommendedName>
        <fullName evidence="4 5">Pyrroline-5-carboxylate reductase</fullName>
        <shortName evidence="4">P5C reductase</shortName>
        <shortName evidence="4">P5CR</shortName>
        <ecNumber evidence="4 5">1.5.1.2</ecNumber>
    </recommendedName>
    <alternativeName>
        <fullName evidence="4">PCA reductase</fullName>
    </alternativeName>
</protein>
<comment type="function">
    <text evidence="4">Catalyzes the reduction of 1-pyrroline-5-carboxylate (PCA) to L-proline.</text>
</comment>
<dbReference type="GO" id="GO:0055129">
    <property type="term" value="P:L-proline biosynthetic process"/>
    <property type="evidence" value="ECO:0007669"/>
    <property type="project" value="UniProtKB-UniRule"/>
</dbReference>
<dbReference type="EC" id="1.5.1.2" evidence="4 5"/>
<evidence type="ECO:0000256" key="5">
    <source>
        <dbReference type="NCBIfam" id="TIGR00112"/>
    </source>
</evidence>
<keyword evidence="4" id="KW-0963">Cytoplasm</keyword>
<name>A0A1C3H6V1_9GAMM</name>
<proteinExistence type="inferred from homology"/>
<feature type="domain" description="Pyrroline-5-carboxylate reductase dimerisation" evidence="7">
    <location>
        <begin position="220"/>
        <end position="326"/>
    </location>
</feature>
<dbReference type="Pfam" id="PF14748">
    <property type="entry name" value="P5CR_dimer"/>
    <property type="match status" value="1"/>
</dbReference>
<evidence type="ECO:0000256" key="3">
    <source>
        <dbReference type="ARBA" id="ARBA00023002"/>
    </source>
</evidence>
<dbReference type="EMBL" id="FKLO01000079">
    <property type="protein sequence ID" value="SAM71427.1"/>
    <property type="molecule type" value="Genomic_DNA"/>
</dbReference>
<comment type="catalytic activity">
    <reaction evidence="4">
        <text>L-proline + NADP(+) = (S)-1-pyrroline-5-carboxylate + NADPH + 2 H(+)</text>
        <dbReference type="Rhea" id="RHEA:14109"/>
        <dbReference type="ChEBI" id="CHEBI:15378"/>
        <dbReference type="ChEBI" id="CHEBI:17388"/>
        <dbReference type="ChEBI" id="CHEBI:57783"/>
        <dbReference type="ChEBI" id="CHEBI:58349"/>
        <dbReference type="ChEBI" id="CHEBI:60039"/>
        <dbReference type="EC" id="1.5.1.2"/>
    </reaction>
</comment>
<organism evidence="8 9">
    <name type="scientific">Cardiobacterium hominis</name>
    <dbReference type="NCBI Taxonomy" id="2718"/>
    <lineage>
        <taxon>Bacteria</taxon>
        <taxon>Pseudomonadati</taxon>
        <taxon>Pseudomonadota</taxon>
        <taxon>Gammaproteobacteria</taxon>
        <taxon>Cardiobacteriales</taxon>
        <taxon>Cardiobacteriaceae</taxon>
        <taxon>Cardiobacterium</taxon>
    </lineage>
</organism>
<dbReference type="InterPro" id="IPR036291">
    <property type="entry name" value="NAD(P)-bd_dom_sf"/>
</dbReference>
<dbReference type="GO" id="GO:0005737">
    <property type="term" value="C:cytoplasm"/>
    <property type="evidence" value="ECO:0007669"/>
    <property type="project" value="UniProtKB-SubCell"/>
</dbReference>